<evidence type="ECO:0000256" key="2">
    <source>
        <dbReference type="ARBA" id="ARBA00022803"/>
    </source>
</evidence>
<dbReference type="Gene3D" id="1.25.40.10">
    <property type="entry name" value="Tetratricopeptide repeat domain"/>
    <property type="match status" value="1"/>
</dbReference>
<feature type="transmembrane region" description="Helical" evidence="3">
    <location>
        <begin position="77"/>
        <end position="94"/>
    </location>
</feature>
<accession>A0ABX7GX16</accession>
<dbReference type="RefSeq" id="WP_203546694.1">
    <property type="nucleotide sequence ID" value="NZ_CP064030.1"/>
</dbReference>
<feature type="transmembrane region" description="Helical" evidence="3">
    <location>
        <begin position="416"/>
        <end position="436"/>
    </location>
</feature>
<reference evidence="4 5" key="1">
    <citation type="submission" date="2020-10" db="EMBL/GenBank/DDBJ databases">
        <title>Phylogeny of dyella-like bacteria.</title>
        <authorList>
            <person name="Fu J."/>
        </authorList>
    </citation>
    <scope>NUCLEOTIDE SEQUENCE [LARGE SCALE GENOMIC DNA]</scope>
    <source>
        <strain evidence="4 5">DHOB09</strain>
    </source>
</reference>
<dbReference type="InterPro" id="IPR011990">
    <property type="entry name" value="TPR-like_helical_dom_sf"/>
</dbReference>
<evidence type="ECO:0000313" key="5">
    <source>
        <dbReference type="Proteomes" id="UP000663181"/>
    </source>
</evidence>
<keyword evidence="5" id="KW-1185">Reference proteome</keyword>
<keyword evidence="3" id="KW-1133">Transmembrane helix</keyword>
<gene>
    <name evidence="4" type="ORF">ISN74_03180</name>
</gene>
<dbReference type="SUPFAM" id="SSF48452">
    <property type="entry name" value="TPR-like"/>
    <property type="match status" value="1"/>
</dbReference>
<feature type="transmembrane region" description="Helical" evidence="3">
    <location>
        <begin position="141"/>
        <end position="158"/>
    </location>
</feature>
<dbReference type="Proteomes" id="UP000663181">
    <property type="component" value="Chromosome"/>
</dbReference>
<dbReference type="PANTHER" id="PTHR44227:SF3">
    <property type="entry name" value="PROTEIN O-MANNOSYL-TRANSFERASE TMTC4"/>
    <property type="match status" value="1"/>
</dbReference>
<feature type="transmembrane region" description="Helical" evidence="3">
    <location>
        <begin position="316"/>
        <end position="334"/>
    </location>
</feature>
<proteinExistence type="predicted"/>
<sequence>MFSTGLLLAPGLHGGFLFDDYGSLPVLGDTGPIHSWATFWRYITSGYADPTGRPLALLSFLLDARDWPAIPFPFKRTNLLLHLLNGGLLALLLRQLGRHIQNRFAQHDSSPIDKAALLGASIWLLHPLFVSTTLYIVQREAMLPATFTLIGLLLWLHGRRAIQQGRTTAGLMEIVAGLGGCTSLATLSKANGILLPALALVIEYILLRSYESAGHPATAPANVKAMRHGIRWDDNKTYRNTMLLFAWLPTSMVAAYLLQQGWSGLIHGISSARPWTLGQRLLTEPRVLMDYLTLLWMPRPFTPGLFNDQIQASTSLWSPITTLPALCSIVALIAGSWRLRQRWPSLATGILFYFVGQSLESSTVALELYFEHRNYLPAMLLFWPLALWLCDAYVVTVKITGRSHVSRATSRLAKPALSALILLGLGLMTHARATLWGDSRDQAMLWAALNPNSPRAQTYAADIEIANNQPQQAIARLQPLLTKYPDQVQLALPLISAECQTGQIDSATIRAARLSLSTARDTGALLANWFNQTINEIGTTPCPQLTYDTIDSLLDSSLTNPYLSAIQGREQDIYHLKGHLALSRGDAQTALNDFNHALDLQVRPAIALEQAAMLGSAGHPRLGLIHLDHYDAERNQEAQPDFGMPRLHDWVLRRQQYWPREIMHLRATLQSDTTRQTSRNP</sequence>
<protein>
    <submittedName>
        <fullName evidence="4">Tetratricopeptide repeat protein</fullName>
    </submittedName>
</protein>
<name>A0ABX7GX16_9GAMM</name>
<dbReference type="PANTHER" id="PTHR44227">
    <property type="match status" value="1"/>
</dbReference>
<feature type="transmembrane region" description="Helical" evidence="3">
    <location>
        <begin position="241"/>
        <end position="258"/>
    </location>
</feature>
<evidence type="ECO:0000313" key="4">
    <source>
        <dbReference type="EMBL" id="QRN54399.1"/>
    </source>
</evidence>
<dbReference type="EMBL" id="CP064030">
    <property type="protein sequence ID" value="QRN54399.1"/>
    <property type="molecule type" value="Genomic_DNA"/>
</dbReference>
<evidence type="ECO:0000256" key="1">
    <source>
        <dbReference type="ARBA" id="ARBA00022737"/>
    </source>
</evidence>
<feature type="transmembrane region" description="Helical" evidence="3">
    <location>
        <begin position="375"/>
        <end position="395"/>
    </location>
</feature>
<evidence type="ECO:0000256" key="3">
    <source>
        <dbReference type="SAM" id="Phobius"/>
    </source>
</evidence>
<keyword evidence="2" id="KW-0802">TPR repeat</keyword>
<keyword evidence="3" id="KW-0472">Membrane</keyword>
<organism evidence="4 5">
    <name type="scientific">Dyella caseinilytica</name>
    <dbReference type="NCBI Taxonomy" id="1849581"/>
    <lineage>
        <taxon>Bacteria</taxon>
        <taxon>Pseudomonadati</taxon>
        <taxon>Pseudomonadota</taxon>
        <taxon>Gammaproteobacteria</taxon>
        <taxon>Lysobacterales</taxon>
        <taxon>Rhodanobacteraceae</taxon>
        <taxon>Dyella</taxon>
    </lineage>
</organism>
<feature type="transmembrane region" description="Helical" evidence="3">
    <location>
        <begin position="115"/>
        <end position="135"/>
    </location>
</feature>
<keyword evidence="3" id="KW-0812">Transmembrane</keyword>
<feature type="transmembrane region" description="Helical" evidence="3">
    <location>
        <begin position="346"/>
        <end position="369"/>
    </location>
</feature>
<dbReference type="InterPro" id="IPR052346">
    <property type="entry name" value="O-mannosyl-transferase_TMTC"/>
</dbReference>
<keyword evidence="1" id="KW-0677">Repeat</keyword>